<dbReference type="PANTHER" id="PTHR34220:SF7">
    <property type="entry name" value="SENSOR HISTIDINE KINASE YPDA"/>
    <property type="match status" value="1"/>
</dbReference>
<dbReference type="SUPFAM" id="SSF49464">
    <property type="entry name" value="Carboxypeptidase regulatory domain-like"/>
    <property type="match status" value="1"/>
</dbReference>
<dbReference type="PROSITE" id="PS50005">
    <property type="entry name" value="TPR"/>
    <property type="match status" value="1"/>
</dbReference>
<keyword evidence="6" id="KW-0808">Transferase</keyword>
<dbReference type="InterPro" id="IPR011990">
    <property type="entry name" value="TPR-like_helical_dom_sf"/>
</dbReference>
<dbReference type="PANTHER" id="PTHR34220">
    <property type="entry name" value="SENSOR HISTIDINE KINASE YPDA"/>
    <property type="match status" value="1"/>
</dbReference>
<dbReference type="InterPro" id="IPR036890">
    <property type="entry name" value="HATPase_C_sf"/>
</dbReference>
<evidence type="ECO:0000256" key="4">
    <source>
        <dbReference type="SAM" id="SignalP"/>
    </source>
</evidence>
<protein>
    <submittedName>
        <fullName evidence="6">Histidine kinase</fullName>
    </submittedName>
</protein>
<keyword evidence="3" id="KW-0472">Membrane</keyword>
<dbReference type="GO" id="GO:0016301">
    <property type="term" value="F:kinase activity"/>
    <property type="evidence" value="ECO:0007669"/>
    <property type="project" value="UniProtKB-KW"/>
</dbReference>
<evidence type="ECO:0000313" key="6">
    <source>
        <dbReference type="EMBL" id="MFC3875919.1"/>
    </source>
</evidence>
<dbReference type="SUPFAM" id="SSF55874">
    <property type="entry name" value="ATPase domain of HSP90 chaperone/DNA topoisomerase II/histidine kinase"/>
    <property type="match status" value="1"/>
</dbReference>
<evidence type="ECO:0000313" key="7">
    <source>
        <dbReference type="Proteomes" id="UP001595812"/>
    </source>
</evidence>
<feature type="repeat" description="TPR" evidence="1">
    <location>
        <begin position="224"/>
        <end position="257"/>
    </location>
</feature>
<feature type="domain" description="Signal transduction histidine kinase internal region" evidence="5">
    <location>
        <begin position="510"/>
        <end position="588"/>
    </location>
</feature>
<feature type="signal peptide" evidence="4">
    <location>
        <begin position="1"/>
        <end position="22"/>
    </location>
</feature>
<keyword evidence="1" id="KW-0802">TPR repeat</keyword>
<dbReference type="Gene3D" id="1.25.40.10">
    <property type="entry name" value="Tetratricopeptide repeat domain"/>
    <property type="match status" value="3"/>
</dbReference>
<reference evidence="7" key="1">
    <citation type="journal article" date="2019" name="Int. J. Syst. Evol. Microbiol.">
        <title>The Global Catalogue of Microorganisms (GCM) 10K type strain sequencing project: providing services to taxonomists for standard genome sequencing and annotation.</title>
        <authorList>
            <consortium name="The Broad Institute Genomics Platform"/>
            <consortium name="The Broad Institute Genome Sequencing Center for Infectious Disease"/>
            <person name="Wu L."/>
            <person name="Ma J."/>
        </authorList>
    </citation>
    <scope>NUCLEOTIDE SEQUENCE [LARGE SCALE GENOMIC DNA]</scope>
    <source>
        <strain evidence="7">CECT 8979</strain>
    </source>
</reference>
<evidence type="ECO:0000256" key="1">
    <source>
        <dbReference type="PROSITE-ProRule" id="PRU00339"/>
    </source>
</evidence>
<feature type="chain" id="PRO_5046398635" evidence="4">
    <location>
        <begin position="23"/>
        <end position="715"/>
    </location>
</feature>
<dbReference type="Proteomes" id="UP001595812">
    <property type="component" value="Unassembled WGS sequence"/>
</dbReference>
<sequence>MKTLLKSLFLFSILLFADLAQGQTKDLFTVRGSVREKFSYEPIPFVNIEVNGGAYAVTGKDGNFKIKVKVGDQLVVKHKDFETVYYTIVDDERIRIEVIPEQSEPSAKQLRMQSIQTFNQLIDSADTYLKSDVERSVKFIADALDNSTSQLQNADAYETLGDIYLFWKQHDLAVSNYRISLQNVDRVEVQLKLAKAYGLNSNYQESIQIYESLIGASMSNYLKTELYQGYGDVLLKTKAYNKAIVNYQKGLQIAKNARIKSKITDFNSKIAQAYSADGNRLKAKGFFDNSLSLAQKETKERSVEEKVTVAEFNNQFKDYDDEIALRKEVVEEVKEIEKDSIITNESALTPQKQNYKIGTALFLQKNYDEAIPYLDKSIAEADSRGDFVVKKDAIKKKIDVYESAGDFEKAKAEFDKYTETVDALYRQKEQELAQVARFTRNIAENQNRITSLENERMLSLRNIELTEAKNQNQEIIIYSLIGGLILLLIAGYLTYKYIKQQRLANNLLALKSLRSQMNPHFIFNALNSVNSFIAINDERTANKYLSDFSFLMRAVLENSEEDFIPLEKEIELLELYTKLEHFRFKDKFDYSITIDDTIDVQEFMIPPMLLQPYIENAVWHGLRYKTEKGLLHVDITKTSKDEISISIMDDGIGRARSKAMKTDNQKKHNSKGLTNIKKRVAILNTMYKDKVDVSISDFQHAEDTGTKVVVTLKKD</sequence>
<accession>A0ABV8AER2</accession>
<keyword evidence="3" id="KW-1133">Transmembrane helix</keyword>
<dbReference type="EMBL" id="JBHSAT010000004">
    <property type="protein sequence ID" value="MFC3875919.1"/>
    <property type="molecule type" value="Genomic_DNA"/>
</dbReference>
<feature type="transmembrane region" description="Helical" evidence="3">
    <location>
        <begin position="475"/>
        <end position="495"/>
    </location>
</feature>
<evidence type="ECO:0000256" key="3">
    <source>
        <dbReference type="SAM" id="Phobius"/>
    </source>
</evidence>
<comment type="caution">
    <text evidence="6">The sequence shown here is derived from an EMBL/GenBank/DDBJ whole genome shotgun (WGS) entry which is preliminary data.</text>
</comment>
<dbReference type="SUPFAM" id="SSF48452">
    <property type="entry name" value="TPR-like"/>
    <property type="match status" value="1"/>
</dbReference>
<proteinExistence type="predicted"/>
<dbReference type="InterPro" id="IPR050640">
    <property type="entry name" value="Bact_2-comp_sensor_kinase"/>
</dbReference>
<dbReference type="InterPro" id="IPR010559">
    <property type="entry name" value="Sig_transdc_His_kin_internal"/>
</dbReference>
<keyword evidence="2" id="KW-0175">Coiled coil</keyword>
<dbReference type="SMART" id="SM00028">
    <property type="entry name" value="TPR"/>
    <property type="match status" value="4"/>
</dbReference>
<organism evidence="6 7">
    <name type="scientific">Winogradskyella maritima</name>
    <dbReference type="NCBI Taxonomy" id="1517766"/>
    <lineage>
        <taxon>Bacteria</taxon>
        <taxon>Pseudomonadati</taxon>
        <taxon>Bacteroidota</taxon>
        <taxon>Flavobacteriia</taxon>
        <taxon>Flavobacteriales</taxon>
        <taxon>Flavobacteriaceae</taxon>
        <taxon>Winogradskyella</taxon>
    </lineage>
</organism>
<dbReference type="InterPro" id="IPR019734">
    <property type="entry name" value="TPR_rpt"/>
</dbReference>
<keyword evidence="6" id="KW-0418">Kinase</keyword>
<name>A0ABV8AER2_9FLAO</name>
<evidence type="ECO:0000259" key="5">
    <source>
        <dbReference type="Pfam" id="PF06580"/>
    </source>
</evidence>
<feature type="coiled-coil region" evidence="2">
    <location>
        <begin position="407"/>
        <end position="455"/>
    </location>
</feature>
<dbReference type="InterPro" id="IPR008969">
    <property type="entry name" value="CarboxyPept-like_regulatory"/>
</dbReference>
<dbReference type="Gene3D" id="3.30.565.10">
    <property type="entry name" value="Histidine kinase-like ATPase, C-terminal domain"/>
    <property type="match status" value="1"/>
</dbReference>
<gene>
    <name evidence="6" type="ORF">ACFOSX_01640</name>
</gene>
<evidence type="ECO:0000256" key="2">
    <source>
        <dbReference type="SAM" id="Coils"/>
    </source>
</evidence>
<keyword evidence="4" id="KW-0732">Signal</keyword>
<keyword evidence="7" id="KW-1185">Reference proteome</keyword>
<dbReference type="RefSeq" id="WP_386096363.1">
    <property type="nucleotide sequence ID" value="NZ_JBHSAT010000004.1"/>
</dbReference>
<dbReference type="Pfam" id="PF06580">
    <property type="entry name" value="His_kinase"/>
    <property type="match status" value="1"/>
</dbReference>
<keyword evidence="3" id="KW-0812">Transmembrane</keyword>